<organism evidence="1 2">
    <name type="scientific">Araneus ventricosus</name>
    <name type="common">Orbweaver spider</name>
    <name type="synonym">Epeira ventricosa</name>
    <dbReference type="NCBI Taxonomy" id="182803"/>
    <lineage>
        <taxon>Eukaryota</taxon>
        <taxon>Metazoa</taxon>
        <taxon>Ecdysozoa</taxon>
        <taxon>Arthropoda</taxon>
        <taxon>Chelicerata</taxon>
        <taxon>Arachnida</taxon>
        <taxon>Araneae</taxon>
        <taxon>Araneomorphae</taxon>
        <taxon>Entelegynae</taxon>
        <taxon>Araneoidea</taxon>
        <taxon>Araneidae</taxon>
        <taxon>Araneus</taxon>
    </lineage>
</organism>
<gene>
    <name evidence="1" type="ORF">AVEN_270692_1</name>
</gene>
<dbReference type="EMBL" id="BGPR01001098">
    <property type="protein sequence ID" value="GBM45381.1"/>
    <property type="molecule type" value="Genomic_DNA"/>
</dbReference>
<comment type="caution">
    <text evidence="1">The sequence shown here is derived from an EMBL/GenBank/DDBJ whole genome shotgun (WGS) entry which is preliminary data.</text>
</comment>
<evidence type="ECO:0000313" key="1">
    <source>
        <dbReference type="EMBL" id="GBM45381.1"/>
    </source>
</evidence>
<name>A0A4Y2FW52_ARAVE</name>
<protein>
    <submittedName>
        <fullName evidence="1">Uncharacterized protein</fullName>
    </submittedName>
</protein>
<keyword evidence="2" id="KW-1185">Reference proteome</keyword>
<dbReference type="AlphaFoldDB" id="A0A4Y2FW52"/>
<dbReference type="Proteomes" id="UP000499080">
    <property type="component" value="Unassembled WGS sequence"/>
</dbReference>
<reference evidence="1 2" key="1">
    <citation type="journal article" date="2019" name="Sci. Rep.">
        <title>Orb-weaving spider Araneus ventricosus genome elucidates the spidroin gene catalogue.</title>
        <authorList>
            <person name="Kono N."/>
            <person name="Nakamura H."/>
            <person name="Ohtoshi R."/>
            <person name="Moran D.A.P."/>
            <person name="Shinohara A."/>
            <person name="Yoshida Y."/>
            <person name="Fujiwara M."/>
            <person name="Mori M."/>
            <person name="Tomita M."/>
            <person name="Arakawa K."/>
        </authorList>
    </citation>
    <scope>NUCLEOTIDE SEQUENCE [LARGE SCALE GENOMIC DNA]</scope>
</reference>
<evidence type="ECO:0000313" key="2">
    <source>
        <dbReference type="Proteomes" id="UP000499080"/>
    </source>
</evidence>
<accession>A0A4Y2FW52</accession>
<sequence>MTASGQAWTPDLGDKFCDWRQIEDSRKCDHFLDIFIRRGDNRMYWMIPCDITTSRARIYKRRQPKGENDFGVSSAVRAGKPVK</sequence>
<proteinExistence type="predicted"/>